<dbReference type="Pfam" id="PF00728">
    <property type="entry name" value="Glyco_hydro_20"/>
    <property type="match status" value="1"/>
</dbReference>
<dbReference type="PANTHER" id="PTHR43678:SF1">
    <property type="entry name" value="BETA-N-ACETYLHEXOSAMINIDASE"/>
    <property type="match status" value="1"/>
</dbReference>
<feature type="active site" description="Proton donor" evidence="4">
    <location>
        <position position="312"/>
    </location>
</feature>
<dbReference type="GO" id="GO:0004563">
    <property type="term" value="F:beta-N-acetylhexosaminidase activity"/>
    <property type="evidence" value="ECO:0007669"/>
    <property type="project" value="InterPro"/>
</dbReference>
<feature type="compositionally biased region" description="Low complexity" evidence="5">
    <location>
        <begin position="544"/>
        <end position="588"/>
    </location>
</feature>
<reference evidence="10 11" key="1">
    <citation type="submission" date="2018-05" db="EMBL/GenBank/DDBJ databases">
        <title>Genetic diversity of glacier-inhabiting Cryobacterium bacteria in China and description of Cryobacterium mengkeensis sp. nov. and Arthrobacter glacialis sp. nov.</title>
        <authorList>
            <person name="Liu Q."/>
            <person name="Xin Y.-H."/>
        </authorList>
    </citation>
    <scope>NUCLEOTIDE SEQUENCE [LARGE SCALE GENOMIC DNA]</scope>
    <source>
        <strain evidence="10 11">GP3</strain>
    </source>
</reference>
<dbReference type="InterPro" id="IPR015883">
    <property type="entry name" value="Glyco_hydro_20_cat"/>
</dbReference>
<dbReference type="InterPro" id="IPR015882">
    <property type="entry name" value="HEX_bac_N"/>
</dbReference>
<feature type="chain" id="PRO_5043467174" evidence="7">
    <location>
        <begin position="30"/>
        <end position="640"/>
    </location>
</feature>
<evidence type="ECO:0000256" key="5">
    <source>
        <dbReference type="SAM" id="MobiDB-lite"/>
    </source>
</evidence>
<dbReference type="Pfam" id="PF02838">
    <property type="entry name" value="Glyco_hydro_20b"/>
    <property type="match status" value="1"/>
</dbReference>
<dbReference type="Gene3D" id="3.30.379.10">
    <property type="entry name" value="Chitobiase/beta-hexosaminidase domain 2-like"/>
    <property type="match status" value="1"/>
</dbReference>
<evidence type="ECO:0000256" key="1">
    <source>
        <dbReference type="ARBA" id="ARBA00006285"/>
    </source>
</evidence>
<evidence type="ECO:0000313" key="10">
    <source>
        <dbReference type="EMBL" id="PXA64789.1"/>
    </source>
</evidence>
<dbReference type="Proteomes" id="UP000246303">
    <property type="component" value="Unassembled WGS sequence"/>
</dbReference>
<dbReference type="SUPFAM" id="SSF51445">
    <property type="entry name" value="(Trans)glycosidases"/>
    <property type="match status" value="1"/>
</dbReference>
<comment type="caution">
    <text evidence="10">The sequence shown here is derived from an EMBL/GenBank/DDBJ whole genome shotgun (WGS) entry which is preliminary data.</text>
</comment>
<evidence type="ECO:0000259" key="8">
    <source>
        <dbReference type="Pfam" id="PF00728"/>
    </source>
</evidence>
<dbReference type="Gene3D" id="3.20.20.80">
    <property type="entry name" value="Glycosidases"/>
    <property type="match status" value="1"/>
</dbReference>
<evidence type="ECO:0000256" key="2">
    <source>
        <dbReference type="ARBA" id="ARBA00022801"/>
    </source>
</evidence>
<evidence type="ECO:0000256" key="4">
    <source>
        <dbReference type="PIRSR" id="PIRSR625705-1"/>
    </source>
</evidence>
<dbReference type="GO" id="GO:0005975">
    <property type="term" value="P:carbohydrate metabolic process"/>
    <property type="evidence" value="ECO:0007669"/>
    <property type="project" value="InterPro"/>
</dbReference>
<name>A0A2V3DQJ2_9MICC</name>
<keyword evidence="3" id="KW-0326">Glycosidase</keyword>
<dbReference type="InterPro" id="IPR017853">
    <property type="entry name" value="GH"/>
</dbReference>
<feature type="signal peptide" evidence="7">
    <location>
        <begin position="1"/>
        <end position="29"/>
    </location>
</feature>
<protein>
    <submittedName>
        <fullName evidence="10">Uncharacterized protein</fullName>
    </submittedName>
</protein>
<keyword evidence="11" id="KW-1185">Reference proteome</keyword>
<keyword evidence="2" id="KW-0378">Hydrolase</keyword>
<dbReference type="AlphaFoldDB" id="A0A2V3DQJ2"/>
<keyword evidence="6" id="KW-1133">Transmembrane helix</keyword>
<dbReference type="EMBL" id="QHLZ01000008">
    <property type="protein sequence ID" value="PXA64789.1"/>
    <property type="molecule type" value="Genomic_DNA"/>
</dbReference>
<dbReference type="OrthoDB" id="5480482at2"/>
<feature type="region of interest" description="Disordered" evidence="5">
    <location>
        <begin position="544"/>
        <end position="593"/>
    </location>
</feature>
<gene>
    <name evidence="10" type="ORF">CVS29_13315</name>
</gene>
<dbReference type="PANTHER" id="PTHR43678">
    <property type="entry name" value="PUTATIVE (AFU_ORTHOLOGUE AFUA_2G00640)-RELATED"/>
    <property type="match status" value="1"/>
</dbReference>
<evidence type="ECO:0000259" key="9">
    <source>
        <dbReference type="Pfam" id="PF02838"/>
    </source>
</evidence>
<keyword evidence="6" id="KW-0472">Membrane</keyword>
<keyword evidence="6" id="KW-0812">Transmembrane</keyword>
<dbReference type="InterPro" id="IPR052764">
    <property type="entry name" value="GH20_Enzymes"/>
</dbReference>
<keyword evidence="7" id="KW-0732">Signal</keyword>
<dbReference type="SUPFAM" id="SSF55545">
    <property type="entry name" value="beta-N-acetylhexosaminidase-like domain"/>
    <property type="match status" value="1"/>
</dbReference>
<dbReference type="InterPro" id="IPR025705">
    <property type="entry name" value="Beta_hexosaminidase_sua/sub"/>
</dbReference>
<dbReference type="InterPro" id="IPR029018">
    <property type="entry name" value="Hex-like_dom2"/>
</dbReference>
<evidence type="ECO:0000256" key="3">
    <source>
        <dbReference type="ARBA" id="ARBA00023295"/>
    </source>
</evidence>
<accession>A0A2V3DQJ2</accession>
<dbReference type="RefSeq" id="WP_110106817.1">
    <property type="nucleotide sequence ID" value="NZ_JACBZZ010000001.1"/>
</dbReference>
<feature type="domain" description="Beta-hexosaminidase bacterial type N-terminal" evidence="9">
    <location>
        <begin position="40"/>
        <end position="163"/>
    </location>
</feature>
<feature type="transmembrane region" description="Helical" evidence="6">
    <location>
        <begin position="610"/>
        <end position="628"/>
    </location>
</feature>
<proteinExistence type="inferred from homology"/>
<dbReference type="PRINTS" id="PR00738">
    <property type="entry name" value="GLHYDRLASE20"/>
</dbReference>
<feature type="domain" description="Glycoside hydrolase family 20 catalytic" evidence="8">
    <location>
        <begin position="166"/>
        <end position="506"/>
    </location>
</feature>
<comment type="similarity">
    <text evidence="1">Belongs to the glycosyl hydrolase 20 family.</text>
</comment>
<organism evidence="10 11">
    <name type="scientific">Arthrobacter psychrochitiniphilus</name>
    <dbReference type="NCBI Taxonomy" id="291045"/>
    <lineage>
        <taxon>Bacteria</taxon>
        <taxon>Bacillati</taxon>
        <taxon>Actinomycetota</taxon>
        <taxon>Actinomycetes</taxon>
        <taxon>Micrococcales</taxon>
        <taxon>Micrococcaceae</taxon>
        <taxon>Arthrobacter</taxon>
    </lineage>
</organism>
<evidence type="ECO:0000256" key="6">
    <source>
        <dbReference type="SAM" id="Phobius"/>
    </source>
</evidence>
<evidence type="ECO:0000313" key="11">
    <source>
        <dbReference type="Proteomes" id="UP000246303"/>
    </source>
</evidence>
<sequence length="640" mass="68396">MPSLNRKLAIMAAASVLACSSIPVGLAFAAEQTLPAPAALVPNVQTFEPGVTAWSPLPGTRIVVDPAFATELGQEATTLAHELASEGHLGAPAQTVLGGPVDADDIHLTLAKVHNNTAEAYEITVNDGLQIRASDAAGAFYASRTLLQVLRTEDNYSGTVTDWPAYVQRGVMVDMARKYYSPEWAEQLMRSMSYRKLNTLQFHMNDGVGFRIESKTHPEIVSPEHWSQDDVRDLLATAARYHIEVVPDIDSPAHLDHVLKVHPEWRLTLRNGQTLNSHLDYSIPEARAFMKELVGEMADLFPGKYFHLGGDEFFPAPWQGNGPDTVTASSAPQLLSFAAEKVGPGATILDGYEWYMNDLIALLKTKNKTAKVWNDDVYPGEGILDLDKLAEVEGWIRWNNSKPNAGQISDAGYDMVNANGDYLYFILTGDGVGTGPNKNPEGIYERWNPRRFMGVAGNGGDYDLPADKPLMGAHLSIWSDNPAALTEQQVETAFLAWQDSFAQQMWGSPKLVASYAAFEPLARSLGAAPAAVNAEVSLVDPAPETAAPTTAAPTAGAPTTAAPTTAAPTTGAPTTAAPTTAAPTTAAPMVPANSPTARTGLAMTGSSSNMLLGTAALFMLGGAAFFGLTRRNRRSGARAH</sequence>
<evidence type="ECO:0000256" key="7">
    <source>
        <dbReference type="SAM" id="SignalP"/>
    </source>
</evidence>
<dbReference type="PROSITE" id="PS51257">
    <property type="entry name" value="PROKAR_LIPOPROTEIN"/>
    <property type="match status" value="1"/>
</dbReference>